<dbReference type="EMBL" id="CP130613">
    <property type="protein sequence ID" value="WKW15092.1"/>
    <property type="molecule type" value="Genomic_DNA"/>
</dbReference>
<feature type="chain" id="PRO_5041389317" evidence="1">
    <location>
        <begin position="23"/>
        <end position="184"/>
    </location>
</feature>
<reference evidence="3" key="1">
    <citation type="submission" date="2023-07" db="EMBL/GenBank/DDBJ databases">
        <authorList>
            <person name="Haufschild T."/>
            <person name="Kallscheuer N."/>
            <person name="Hammer J."/>
            <person name="Kohn T."/>
            <person name="Kabuu M."/>
            <person name="Jogler M."/>
            <person name="Wohfarth N."/>
            <person name="Heuer A."/>
            <person name="Rohde M."/>
            <person name="van Teeseling M.C.F."/>
            <person name="Jogler C."/>
        </authorList>
    </citation>
    <scope>NUCLEOTIDE SEQUENCE</scope>
    <source>
        <strain evidence="2">Strain 138</strain>
        <strain evidence="3">Strain 318</strain>
    </source>
</reference>
<dbReference type="KEGG" id="pspc:Strain318_001465"/>
<dbReference type="GO" id="GO:0015221">
    <property type="term" value="F:lipopolysaccharide transmembrane transporter activity"/>
    <property type="evidence" value="ECO:0007669"/>
    <property type="project" value="InterPro"/>
</dbReference>
<accession>A0AA49JV31</accession>
<organism evidence="3 4">
    <name type="scientific">Pseudogemmatithrix spongiicola</name>
    <dbReference type="NCBI Taxonomy" id="3062599"/>
    <lineage>
        <taxon>Bacteria</taxon>
        <taxon>Pseudomonadati</taxon>
        <taxon>Gemmatimonadota</taxon>
        <taxon>Gemmatimonadia</taxon>
        <taxon>Gemmatimonadales</taxon>
        <taxon>Gemmatimonadaceae</taxon>
        <taxon>Pseudogemmatithrix</taxon>
    </lineage>
</organism>
<dbReference type="NCBIfam" id="TIGR04409">
    <property type="entry name" value="LptC_YrbK"/>
    <property type="match status" value="1"/>
</dbReference>
<dbReference type="InterPro" id="IPR010664">
    <property type="entry name" value="LipoPS_assembly_LptC-rel"/>
</dbReference>
<sequence length="184" mass="19608">MMPRVLVALGVTALLGAACSNAEEQRNVVSEASALDSADQVAFGSRTVLTDAGLLRAEIFADTTLFLSQNTRVAMRGVHGVFFNAQGSRDATVTADRAAYDSKAQILEAYGNVVVTSVDGRVLKSPMLRFESAQNQILSDSAFTMTEPDGKEMRGVGFRADPNLQVVTVLRVERGRGGAVRLSP</sequence>
<name>A0AA49K0C6_9BACT</name>
<evidence type="ECO:0000313" key="3">
    <source>
        <dbReference type="EMBL" id="WKW15092.1"/>
    </source>
</evidence>
<dbReference type="RefSeq" id="WP_367887855.1">
    <property type="nucleotide sequence ID" value="NZ_CP130612.1"/>
</dbReference>
<dbReference type="Proteomes" id="UP001229955">
    <property type="component" value="Chromosome"/>
</dbReference>
<dbReference type="EMBL" id="CP130612">
    <property type="protein sequence ID" value="WKW12183.1"/>
    <property type="molecule type" value="Genomic_DNA"/>
</dbReference>
<accession>A0AA49K0C6</accession>
<dbReference type="InterPro" id="IPR026265">
    <property type="entry name" value="LptC"/>
</dbReference>
<evidence type="ECO:0000313" key="4">
    <source>
        <dbReference type="Proteomes" id="UP001229955"/>
    </source>
</evidence>
<gene>
    <name evidence="3" type="primary">lptC</name>
    <name evidence="2" type="ORF">Strain138_001465</name>
    <name evidence="3" type="ORF">Strain318_001465</name>
</gene>
<protein>
    <submittedName>
        <fullName evidence="3">LPS export ABC transporter periplasmic protein LptC</fullName>
    </submittedName>
</protein>
<keyword evidence="4" id="KW-1185">Reference proteome</keyword>
<proteinExistence type="predicted"/>
<feature type="signal peptide" evidence="1">
    <location>
        <begin position="1"/>
        <end position="22"/>
    </location>
</feature>
<keyword evidence="1" id="KW-0732">Signal</keyword>
<dbReference type="PROSITE" id="PS51257">
    <property type="entry name" value="PROKAR_LIPOPROTEIN"/>
    <property type="match status" value="1"/>
</dbReference>
<dbReference type="Pfam" id="PF06835">
    <property type="entry name" value="LptC"/>
    <property type="match status" value="1"/>
</dbReference>
<dbReference type="AlphaFoldDB" id="A0AA49K0C6"/>
<dbReference type="GO" id="GO:0005886">
    <property type="term" value="C:plasma membrane"/>
    <property type="evidence" value="ECO:0007669"/>
    <property type="project" value="InterPro"/>
</dbReference>
<evidence type="ECO:0000313" key="2">
    <source>
        <dbReference type="EMBL" id="WKW12183.1"/>
    </source>
</evidence>
<dbReference type="Gene3D" id="2.60.450.10">
    <property type="entry name" value="Lipopolysaccharide (LPS) transport protein A like domain"/>
    <property type="match status" value="1"/>
</dbReference>
<evidence type="ECO:0000256" key="1">
    <source>
        <dbReference type="SAM" id="SignalP"/>
    </source>
</evidence>